<dbReference type="CDD" id="cd13539">
    <property type="entry name" value="PBP2_AvModA"/>
    <property type="match status" value="1"/>
</dbReference>
<dbReference type="InterPro" id="IPR050682">
    <property type="entry name" value="ModA/WtpA"/>
</dbReference>
<evidence type="ECO:0000313" key="4">
    <source>
        <dbReference type="EMBL" id="NIJ44976.1"/>
    </source>
</evidence>
<dbReference type="NCBIfam" id="TIGR01256">
    <property type="entry name" value="modA"/>
    <property type="match status" value="1"/>
</dbReference>
<evidence type="ECO:0000256" key="3">
    <source>
        <dbReference type="ARBA" id="ARBA00022729"/>
    </source>
</evidence>
<comment type="similarity">
    <text evidence="1">Belongs to the bacterial solute-binding protein ModA family.</text>
</comment>
<name>A0ABX0UBP2_9FLAO</name>
<dbReference type="Proteomes" id="UP000745859">
    <property type="component" value="Unassembled WGS sequence"/>
</dbReference>
<dbReference type="SUPFAM" id="SSF53850">
    <property type="entry name" value="Periplasmic binding protein-like II"/>
    <property type="match status" value="1"/>
</dbReference>
<dbReference type="PIRSF" id="PIRSF004846">
    <property type="entry name" value="ModA"/>
    <property type="match status" value="1"/>
</dbReference>
<proteinExistence type="inferred from homology"/>
<accession>A0ABX0UBP2</accession>
<evidence type="ECO:0000256" key="2">
    <source>
        <dbReference type="ARBA" id="ARBA00022723"/>
    </source>
</evidence>
<dbReference type="InterPro" id="IPR005950">
    <property type="entry name" value="ModA"/>
</dbReference>
<organism evidence="4 5">
    <name type="scientific">Wenyingzhuangia heitensis</name>
    <dbReference type="NCBI Taxonomy" id="1487859"/>
    <lineage>
        <taxon>Bacteria</taxon>
        <taxon>Pseudomonadati</taxon>
        <taxon>Bacteroidota</taxon>
        <taxon>Flavobacteriia</taxon>
        <taxon>Flavobacteriales</taxon>
        <taxon>Flavobacteriaceae</taxon>
        <taxon>Wenyingzhuangia</taxon>
    </lineage>
</organism>
<reference evidence="4 5" key="1">
    <citation type="submission" date="2020-03" db="EMBL/GenBank/DDBJ databases">
        <title>Genomic Encyclopedia of Type Strains, Phase IV (KMG-IV): sequencing the most valuable type-strain genomes for metagenomic binning, comparative biology and taxonomic classification.</title>
        <authorList>
            <person name="Goeker M."/>
        </authorList>
    </citation>
    <scope>NUCLEOTIDE SEQUENCE [LARGE SCALE GENOMIC DNA]</scope>
    <source>
        <strain evidence="4 5">DSM 101599</strain>
    </source>
</reference>
<sequence length="251" mass="28224">MRFFYIIFSLFICVACQSPKHQKLNIAVAANMQYAIKEIGVAFTKQSGILPNFIIASSGKLTAQIQQGAPYHVFLSADMKFPSSLHKDSLTLNKPKVYALGTLIIWTTRDSLQPNLNSLTSNKIKNIAIANPKTAPYGTAAIEVLKKHNLYSVLKDKLVFGESISQVNQFISTKATQIGFTSKSVIYQKNTNSKNSWFQISNNDYTPMQQGIVIIKQNDNQLKNSLSFYNFMFSKKAQQILKKHGYTTQTY</sequence>
<comment type="caution">
    <text evidence="4">The sequence shown here is derived from an EMBL/GenBank/DDBJ whole genome shotgun (WGS) entry which is preliminary data.</text>
</comment>
<dbReference type="PANTHER" id="PTHR30632">
    <property type="entry name" value="MOLYBDATE-BINDING PERIPLASMIC PROTEIN"/>
    <property type="match status" value="1"/>
</dbReference>
<dbReference type="RefSeq" id="WP_167185990.1">
    <property type="nucleotide sequence ID" value="NZ_JAASQL010000001.1"/>
</dbReference>
<gene>
    <name evidence="4" type="ORF">FHR24_001415</name>
</gene>
<evidence type="ECO:0000256" key="1">
    <source>
        <dbReference type="ARBA" id="ARBA00009175"/>
    </source>
</evidence>
<dbReference type="Pfam" id="PF13531">
    <property type="entry name" value="SBP_bac_11"/>
    <property type="match status" value="1"/>
</dbReference>
<dbReference type="EMBL" id="JAASQL010000001">
    <property type="protein sequence ID" value="NIJ44976.1"/>
    <property type="molecule type" value="Genomic_DNA"/>
</dbReference>
<dbReference type="Gene3D" id="3.40.190.10">
    <property type="entry name" value="Periplasmic binding protein-like II"/>
    <property type="match status" value="2"/>
</dbReference>
<keyword evidence="5" id="KW-1185">Reference proteome</keyword>
<dbReference type="PANTHER" id="PTHR30632:SF14">
    <property type="entry name" value="TUNGSTATE_MOLYBDATE_CHROMATE-BINDING PROTEIN MODA"/>
    <property type="match status" value="1"/>
</dbReference>
<evidence type="ECO:0000313" key="5">
    <source>
        <dbReference type="Proteomes" id="UP000745859"/>
    </source>
</evidence>
<dbReference type="InterPro" id="IPR044084">
    <property type="entry name" value="AvModA-like_subst-bd"/>
</dbReference>
<keyword evidence="3" id="KW-0732">Signal</keyword>
<protein>
    <submittedName>
        <fullName evidence="4">Molybdate transport system substrate-binding protein</fullName>
    </submittedName>
</protein>
<keyword evidence="2" id="KW-0479">Metal-binding</keyword>